<dbReference type="GO" id="GO:0000428">
    <property type="term" value="C:DNA-directed RNA polymerase complex"/>
    <property type="evidence" value="ECO:0007669"/>
    <property type="project" value="UniProtKB-KW"/>
</dbReference>
<protein>
    <submittedName>
        <fullName evidence="1">DNA-directed RNA polymerase subunit beta</fullName>
    </submittedName>
</protein>
<dbReference type="Proteomes" id="UP001484535">
    <property type="component" value="Unassembled WGS sequence"/>
</dbReference>
<keyword evidence="2" id="KW-1185">Reference proteome</keyword>
<gene>
    <name evidence="1" type="ORF">ABDJ38_10690</name>
</gene>
<accession>A0ABV0CXP1</accession>
<proteinExistence type="predicted"/>
<evidence type="ECO:0000313" key="1">
    <source>
        <dbReference type="EMBL" id="MEN7537642.1"/>
    </source>
</evidence>
<sequence>MPNTPSSASAATVERVARLGQPVPLASLSWTALRTISATRLIAVCARAGRDPLVELTRRLGDVTTARVFVHFANLVGAYWPEDVQVMRPCCCVLSPDEMTLAMMADCAASGRRDEFSAVLDGFVRTDRHEELYDRTTVMVAHLA</sequence>
<evidence type="ECO:0000313" key="2">
    <source>
        <dbReference type="Proteomes" id="UP001484535"/>
    </source>
</evidence>
<name>A0ABV0CXP1_9SPHN</name>
<dbReference type="EMBL" id="JBDLBR010000003">
    <property type="protein sequence ID" value="MEN7537642.1"/>
    <property type="molecule type" value="Genomic_DNA"/>
</dbReference>
<dbReference type="RefSeq" id="WP_346785085.1">
    <property type="nucleotide sequence ID" value="NZ_JBDLBR010000003.1"/>
</dbReference>
<keyword evidence="1" id="KW-0240">DNA-directed RNA polymerase</keyword>
<keyword evidence="1" id="KW-0804">Transcription</keyword>
<organism evidence="1 2">
    <name type="scientific">Aurantiacibacter flavus</name>
    <dbReference type="NCBI Taxonomy" id="3145232"/>
    <lineage>
        <taxon>Bacteria</taxon>
        <taxon>Pseudomonadati</taxon>
        <taxon>Pseudomonadota</taxon>
        <taxon>Alphaproteobacteria</taxon>
        <taxon>Sphingomonadales</taxon>
        <taxon>Erythrobacteraceae</taxon>
        <taxon>Aurantiacibacter</taxon>
    </lineage>
</organism>
<reference evidence="1 2" key="1">
    <citation type="submission" date="2024-05" db="EMBL/GenBank/DDBJ databases">
        <authorList>
            <person name="Park S."/>
        </authorList>
    </citation>
    <scope>NUCLEOTIDE SEQUENCE [LARGE SCALE GENOMIC DNA]</scope>
    <source>
        <strain evidence="1 2">DGU5</strain>
    </source>
</reference>
<comment type="caution">
    <text evidence="1">The sequence shown here is derived from an EMBL/GenBank/DDBJ whole genome shotgun (WGS) entry which is preliminary data.</text>
</comment>